<dbReference type="InterPro" id="IPR035919">
    <property type="entry name" value="EAL_sf"/>
</dbReference>
<dbReference type="InterPro" id="IPR003660">
    <property type="entry name" value="HAMP_dom"/>
</dbReference>
<name>A0A3M0AM58_9GAMM</name>
<dbReference type="Gene3D" id="6.10.340.10">
    <property type="match status" value="1"/>
</dbReference>
<accession>A0A3M0AM58</accession>
<dbReference type="PROSITE" id="PS50887">
    <property type="entry name" value="GGDEF"/>
    <property type="match status" value="1"/>
</dbReference>
<keyword evidence="1" id="KW-1133">Transmembrane helix</keyword>
<dbReference type="PANTHER" id="PTHR33121">
    <property type="entry name" value="CYCLIC DI-GMP PHOSPHODIESTERASE PDEF"/>
    <property type="match status" value="1"/>
</dbReference>
<feature type="domain" description="EAL" evidence="2">
    <location>
        <begin position="410"/>
        <end position="663"/>
    </location>
</feature>
<dbReference type="SUPFAM" id="SSF158472">
    <property type="entry name" value="HAMP domain-like"/>
    <property type="match status" value="1"/>
</dbReference>
<gene>
    <name evidence="5" type="ORF">DFR27_1418</name>
</gene>
<evidence type="ECO:0000259" key="3">
    <source>
        <dbReference type="PROSITE" id="PS50885"/>
    </source>
</evidence>
<feature type="domain" description="HAMP" evidence="3">
    <location>
        <begin position="165"/>
        <end position="218"/>
    </location>
</feature>
<dbReference type="AlphaFoldDB" id="A0A3M0AM58"/>
<dbReference type="PROSITE" id="PS50883">
    <property type="entry name" value="EAL"/>
    <property type="match status" value="1"/>
</dbReference>
<dbReference type="GO" id="GO:0016020">
    <property type="term" value="C:membrane"/>
    <property type="evidence" value="ECO:0007669"/>
    <property type="project" value="InterPro"/>
</dbReference>
<evidence type="ECO:0000313" key="5">
    <source>
        <dbReference type="EMBL" id="RMA80062.1"/>
    </source>
</evidence>
<dbReference type="PANTHER" id="PTHR33121:SF71">
    <property type="entry name" value="OXYGEN SENSOR PROTEIN DOSP"/>
    <property type="match status" value="1"/>
</dbReference>
<dbReference type="SUPFAM" id="SSF55073">
    <property type="entry name" value="Nucleotide cyclase"/>
    <property type="match status" value="1"/>
</dbReference>
<dbReference type="GO" id="GO:0071111">
    <property type="term" value="F:cyclic-guanylate-specific phosphodiesterase activity"/>
    <property type="evidence" value="ECO:0007669"/>
    <property type="project" value="InterPro"/>
</dbReference>
<dbReference type="InterPro" id="IPR001633">
    <property type="entry name" value="EAL_dom"/>
</dbReference>
<dbReference type="SMART" id="SM00304">
    <property type="entry name" value="HAMP"/>
    <property type="match status" value="1"/>
</dbReference>
<dbReference type="Proteomes" id="UP000267187">
    <property type="component" value="Unassembled WGS sequence"/>
</dbReference>
<dbReference type="SUPFAM" id="SSF141868">
    <property type="entry name" value="EAL domain-like"/>
    <property type="match status" value="1"/>
</dbReference>
<proteinExistence type="predicted"/>
<organism evidence="5 6">
    <name type="scientific">Umboniibacter marinipuniceus</name>
    <dbReference type="NCBI Taxonomy" id="569599"/>
    <lineage>
        <taxon>Bacteria</taxon>
        <taxon>Pseudomonadati</taxon>
        <taxon>Pseudomonadota</taxon>
        <taxon>Gammaproteobacteria</taxon>
        <taxon>Cellvibrionales</taxon>
        <taxon>Cellvibrionaceae</taxon>
        <taxon>Umboniibacter</taxon>
    </lineage>
</organism>
<feature type="domain" description="GGDEF" evidence="4">
    <location>
        <begin position="272"/>
        <end position="402"/>
    </location>
</feature>
<evidence type="ECO:0000259" key="4">
    <source>
        <dbReference type="PROSITE" id="PS50887"/>
    </source>
</evidence>
<dbReference type="SMART" id="SM00052">
    <property type="entry name" value="EAL"/>
    <property type="match status" value="1"/>
</dbReference>
<keyword evidence="1" id="KW-0472">Membrane</keyword>
<reference evidence="5 6" key="1">
    <citation type="submission" date="2018-10" db="EMBL/GenBank/DDBJ databases">
        <title>Genomic Encyclopedia of Type Strains, Phase IV (KMG-IV): sequencing the most valuable type-strain genomes for metagenomic binning, comparative biology and taxonomic classification.</title>
        <authorList>
            <person name="Goeker M."/>
        </authorList>
    </citation>
    <scope>NUCLEOTIDE SEQUENCE [LARGE SCALE GENOMIC DNA]</scope>
    <source>
        <strain evidence="5 6">DSM 25080</strain>
    </source>
</reference>
<protein>
    <submittedName>
        <fullName evidence="5">Diguanylate cyclase (GGDEF)-like protein</fullName>
    </submittedName>
</protein>
<dbReference type="CDD" id="cd01949">
    <property type="entry name" value="GGDEF"/>
    <property type="match status" value="1"/>
</dbReference>
<dbReference type="InterPro" id="IPR043128">
    <property type="entry name" value="Rev_trsase/Diguanyl_cyclase"/>
</dbReference>
<dbReference type="CDD" id="cd01948">
    <property type="entry name" value="EAL"/>
    <property type="match status" value="1"/>
</dbReference>
<dbReference type="NCBIfam" id="TIGR00254">
    <property type="entry name" value="GGDEF"/>
    <property type="match status" value="1"/>
</dbReference>
<dbReference type="Pfam" id="PF00672">
    <property type="entry name" value="HAMP"/>
    <property type="match status" value="1"/>
</dbReference>
<feature type="transmembrane region" description="Helical" evidence="1">
    <location>
        <begin position="141"/>
        <end position="160"/>
    </location>
</feature>
<dbReference type="OrthoDB" id="6597954at2"/>
<dbReference type="InterPro" id="IPR000160">
    <property type="entry name" value="GGDEF_dom"/>
</dbReference>
<keyword evidence="6" id="KW-1185">Reference proteome</keyword>
<comment type="caution">
    <text evidence="5">The sequence shown here is derived from an EMBL/GenBank/DDBJ whole genome shotgun (WGS) entry which is preliminary data.</text>
</comment>
<dbReference type="GO" id="GO:0007165">
    <property type="term" value="P:signal transduction"/>
    <property type="evidence" value="ECO:0007669"/>
    <property type="project" value="InterPro"/>
</dbReference>
<dbReference type="Gene3D" id="3.30.70.270">
    <property type="match status" value="1"/>
</dbReference>
<dbReference type="InterPro" id="IPR050706">
    <property type="entry name" value="Cyclic-di-GMP_PDE-like"/>
</dbReference>
<dbReference type="RefSeq" id="WP_121876746.1">
    <property type="nucleotide sequence ID" value="NZ_REFJ01000003.1"/>
</dbReference>
<dbReference type="InterPro" id="IPR029787">
    <property type="entry name" value="Nucleotide_cyclase"/>
</dbReference>
<dbReference type="PROSITE" id="PS50885">
    <property type="entry name" value="HAMP"/>
    <property type="match status" value="1"/>
</dbReference>
<evidence type="ECO:0000259" key="2">
    <source>
        <dbReference type="PROSITE" id="PS50883"/>
    </source>
</evidence>
<evidence type="ECO:0000313" key="6">
    <source>
        <dbReference type="Proteomes" id="UP000267187"/>
    </source>
</evidence>
<dbReference type="EMBL" id="REFJ01000003">
    <property type="protein sequence ID" value="RMA80062.1"/>
    <property type="molecule type" value="Genomic_DNA"/>
</dbReference>
<dbReference type="CDD" id="cd06225">
    <property type="entry name" value="HAMP"/>
    <property type="match status" value="1"/>
</dbReference>
<sequence length="671" mass="74186">MKQLSVKANQAIILTGVLFGLIVMLSAAFLINDYLGLKRIQESLIEERVGVMQLAAQRFFENPNSFQSDELQQILLSQAGEGCSTLFDNSQNIIVKASADGYTPNSSDIQQLVDINYQGEKMGQLRYIFTPIDDQQWLNRAIAIVLGMILLAGMVSPLLVKLLDNLTLKPIRHLSDRAEQIALDSTFNYRFDTSRQDEFGRLASSVNTMLEAIEGREAQLKNYGSYLEELVQEKSTQLQVQASEDSMTLCPNRISLMNSGTKLIEGALFDGQITGLIVIDLLRIKTYNQSYGHHLGDMLIRESANRLKANFDQVYRIGGDEFAIVIQHPRLSAIGELAQKVISTIGEPIPYKDEQISLLVAAGLSLAPDHGSDIAGLLRAANNAMQVSKTLVGSNLTEYDPETMDNLSRNFELEHDLRDAIANEQLFLVYQPKQQLKTRVIDSVEALARWHHPRLGPISPLEFVAIAEDTGQARTLGNSVLRQAVKQLEAWRQDGIELSIAVNISPAQIMHPDFVHDIEAALKLAPIDPGLLELEITESIMIGNHHHIAESVAEVRDLGVRVAIDDFGTGYSSLSYVRKFTLDTLKLDKSFISDLEHSSESTGIVDAILMLAHTLKLTVVAEGVETPGQMLILSTLGCDYIQGNLLSEPVSADQIERIATRVNTDALLTQK</sequence>
<dbReference type="Pfam" id="PF00990">
    <property type="entry name" value="GGDEF"/>
    <property type="match status" value="1"/>
</dbReference>
<evidence type="ECO:0000256" key="1">
    <source>
        <dbReference type="SAM" id="Phobius"/>
    </source>
</evidence>
<dbReference type="Gene3D" id="3.20.20.450">
    <property type="entry name" value="EAL domain"/>
    <property type="match status" value="1"/>
</dbReference>
<dbReference type="Pfam" id="PF00563">
    <property type="entry name" value="EAL"/>
    <property type="match status" value="1"/>
</dbReference>
<feature type="transmembrane region" description="Helical" evidence="1">
    <location>
        <begin position="12"/>
        <end position="31"/>
    </location>
</feature>
<dbReference type="SMART" id="SM00267">
    <property type="entry name" value="GGDEF"/>
    <property type="match status" value="1"/>
</dbReference>
<keyword evidence="1" id="KW-0812">Transmembrane</keyword>